<protein>
    <recommendedName>
        <fullName evidence="5 8">Aldose 1-epimerase</fullName>
        <ecNumber evidence="4 8">5.1.3.3</ecNumber>
    </recommendedName>
</protein>
<dbReference type="Proteomes" id="UP001499987">
    <property type="component" value="Unassembled WGS sequence"/>
</dbReference>
<comment type="similarity">
    <text evidence="3 8">Belongs to the aldose epimerase family.</text>
</comment>
<evidence type="ECO:0000256" key="5">
    <source>
        <dbReference type="ARBA" id="ARBA00014165"/>
    </source>
</evidence>
<dbReference type="Gene3D" id="2.70.98.10">
    <property type="match status" value="1"/>
</dbReference>
<accession>A0ABP4EBQ9</accession>
<dbReference type="InterPro" id="IPR018052">
    <property type="entry name" value="Ald1_epimerase_CS"/>
</dbReference>
<dbReference type="Pfam" id="PF01263">
    <property type="entry name" value="Aldose_epim"/>
    <property type="match status" value="1"/>
</dbReference>
<name>A0ABP4EBQ9_9ACTN</name>
<evidence type="ECO:0000256" key="4">
    <source>
        <dbReference type="ARBA" id="ARBA00013185"/>
    </source>
</evidence>
<evidence type="ECO:0000256" key="8">
    <source>
        <dbReference type="PIRNR" id="PIRNR005096"/>
    </source>
</evidence>
<dbReference type="NCBIfam" id="NF008277">
    <property type="entry name" value="PRK11055.1"/>
    <property type="match status" value="1"/>
</dbReference>
<comment type="caution">
    <text evidence="9">The sequence shown here is derived from an EMBL/GenBank/DDBJ whole genome shotgun (WGS) entry which is preliminary data.</text>
</comment>
<evidence type="ECO:0000256" key="6">
    <source>
        <dbReference type="ARBA" id="ARBA00023235"/>
    </source>
</evidence>
<evidence type="ECO:0000256" key="2">
    <source>
        <dbReference type="ARBA" id="ARBA00005028"/>
    </source>
</evidence>
<gene>
    <name evidence="9" type="ORF">GCM10009663_45780</name>
</gene>
<evidence type="ECO:0000313" key="9">
    <source>
        <dbReference type="EMBL" id="GAA1097714.1"/>
    </source>
</evidence>
<keyword evidence="7 8" id="KW-0119">Carbohydrate metabolism</keyword>
<proteinExistence type="inferred from homology"/>
<dbReference type="InterPro" id="IPR011013">
    <property type="entry name" value="Gal_mutarotase_sf_dom"/>
</dbReference>
<reference evidence="10" key="1">
    <citation type="journal article" date="2019" name="Int. J. Syst. Evol. Microbiol.">
        <title>The Global Catalogue of Microorganisms (GCM) 10K type strain sequencing project: providing services to taxonomists for standard genome sequencing and annotation.</title>
        <authorList>
            <consortium name="The Broad Institute Genomics Platform"/>
            <consortium name="The Broad Institute Genome Sequencing Center for Infectious Disease"/>
            <person name="Wu L."/>
            <person name="Ma J."/>
        </authorList>
    </citation>
    <scope>NUCLEOTIDE SEQUENCE [LARGE SCALE GENOMIC DNA]</scope>
    <source>
        <strain evidence="10">JCM 13002</strain>
    </source>
</reference>
<keyword evidence="10" id="KW-1185">Reference proteome</keyword>
<comment type="pathway">
    <text evidence="2 8">Carbohydrate metabolism; hexose metabolism.</text>
</comment>
<dbReference type="EMBL" id="BAAALD010000046">
    <property type="protein sequence ID" value="GAA1097714.1"/>
    <property type="molecule type" value="Genomic_DNA"/>
</dbReference>
<dbReference type="CDD" id="cd09019">
    <property type="entry name" value="galactose_mutarotase_like"/>
    <property type="match status" value="1"/>
</dbReference>
<sequence length="352" mass="37382">MSPTVRQDAHGTTPDGRAVHAWTLEATGGLRATVLTLGASLAALTAPAPRASPGPVVLGLPSLSVRAGDHPYLGPVVGRYANRIAHGRFTLDGTEHRVPVNDRGHALHGGPDGFHRRVWRAAPTADGTGVELSLHSPHGDMGFPGALDLTATYRLAGPGTLAVDYRAVTDRPTVVNPTNHAYFNLAGHGTVHDHLLEVSADHYLPVTTEGIPYGPPEPVAGTPFDFGRPARLGGRIADGHPQVRAAGGLDHCWVLRAAEPGELRHAATLAEPSAGRRMEVWTTEPGVQVYTGNNLDGTLPGADGRPLPQHAGICLETQHLPDSPNRPEYPSTVLRPGRVFRSRTEFRFSTKN</sequence>
<evidence type="ECO:0000313" key="10">
    <source>
        <dbReference type="Proteomes" id="UP001499987"/>
    </source>
</evidence>
<evidence type="ECO:0000256" key="1">
    <source>
        <dbReference type="ARBA" id="ARBA00001614"/>
    </source>
</evidence>
<evidence type="ECO:0000256" key="7">
    <source>
        <dbReference type="ARBA" id="ARBA00023277"/>
    </source>
</evidence>
<dbReference type="InterPro" id="IPR047215">
    <property type="entry name" value="Galactose_mutarotase-like"/>
</dbReference>
<dbReference type="PROSITE" id="PS00545">
    <property type="entry name" value="ALDOSE_1_EPIMERASE"/>
    <property type="match status" value="1"/>
</dbReference>
<dbReference type="PANTHER" id="PTHR10091">
    <property type="entry name" value="ALDOSE-1-EPIMERASE"/>
    <property type="match status" value="1"/>
</dbReference>
<dbReference type="SUPFAM" id="SSF74650">
    <property type="entry name" value="Galactose mutarotase-like"/>
    <property type="match status" value="1"/>
</dbReference>
<evidence type="ECO:0000256" key="3">
    <source>
        <dbReference type="ARBA" id="ARBA00006206"/>
    </source>
</evidence>
<organism evidence="9 10">
    <name type="scientific">Kitasatospora arboriphila</name>
    <dbReference type="NCBI Taxonomy" id="258052"/>
    <lineage>
        <taxon>Bacteria</taxon>
        <taxon>Bacillati</taxon>
        <taxon>Actinomycetota</taxon>
        <taxon>Actinomycetes</taxon>
        <taxon>Kitasatosporales</taxon>
        <taxon>Streptomycetaceae</taxon>
        <taxon>Kitasatospora</taxon>
    </lineage>
</organism>
<dbReference type="InterPro" id="IPR014718">
    <property type="entry name" value="GH-type_carb-bd"/>
</dbReference>
<keyword evidence="6 8" id="KW-0413">Isomerase</keyword>
<dbReference type="RefSeq" id="WP_344625520.1">
    <property type="nucleotide sequence ID" value="NZ_BAAALD010000046.1"/>
</dbReference>
<dbReference type="EC" id="5.1.3.3" evidence="4 8"/>
<dbReference type="PANTHER" id="PTHR10091:SF0">
    <property type="entry name" value="GALACTOSE MUTAROTASE"/>
    <property type="match status" value="1"/>
</dbReference>
<comment type="catalytic activity">
    <reaction evidence="1 8">
        <text>alpha-D-glucose = beta-D-glucose</text>
        <dbReference type="Rhea" id="RHEA:10264"/>
        <dbReference type="ChEBI" id="CHEBI:15903"/>
        <dbReference type="ChEBI" id="CHEBI:17925"/>
        <dbReference type="EC" id="5.1.3.3"/>
    </reaction>
</comment>
<dbReference type="InterPro" id="IPR008183">
    <property type="entry name" value="Aldose_1/G6P_1-epimerase"/>
</dbReference>
<dbReference type="InterPro" id="IPR015443">
    <property type="entry name" value="Aldose_1-epimerase"/>
</dbReference>
<dbReference type="PIRSF" id="PIRSF005096">
    <property type="entry name" value="GALM"/>
    <property type="match status" value="1"/>
</dbReference>